<dbReference type="AlphaFoldDB" id="A0A139IRG9"/>
<keyword evidence="3" id="KW-1185">Reference proteome</keyword>
<feature type="compositionally biased region" description="Basic and acidic residues" evidence="1">
    <location>
        <begin position="149"/>
        <end position="162"/>
    </location>
</feature>
<dbReference type="EMBL" id="LFZO01000021">
    <property type="protein sequence ID" value="KXT17361.1"/>
    <property type="molecule type" value="Genomic_DNA"/>
</dbReference>
<evidence type="ECO:0000256" key="1">
    <source>
        <dbReference type="SAM" id="MobiDB-lite"/>
    </source>
</evidence>
<proteinExistence type="predicted"/>
<gene>
    <name evidence="2" type="ORF">AC579_3886</name>
</gene>
<feature type="compositionally biased region" description="Basic and acidic residues" evidence="1">
    <location>
        <begin position="29"/>
        <end position="42"/>
    </location>
</feature>
<comment type="caution">
    <text evidence="2">The sequence shown here is derived from an EMBL/GenBank/DDBJ whole genome shotgun (WGS) entry which is preliminary data.</text>
</comment>
<evidence type="ECO:0000313" key="3">
    <source>
        <dbReference type="Proteomes" id="UP000073492"/>
    </source>
</evidence>
<feature type="compositionally biased region" description="Basic and acidic residues" evidence="1">
    <location>
        <begin position="256"/>
        <end position="265"/>
    </location>
</feature>
<sequence>MVSENQARAKWLKKEIKGTKATIVVEEADKSKQAAKKSDHESKRFKKARGVKVPVSVGRSSSGSRSAPSFRIAEERTMPEAPLDYISLKNAMHKDPFRVGSTIFSKDSRRAETKGKMAASSSTKEVLYRMNEDDIGAEITKSASLIDHKTGGADRAGLKDNRNLSQVDNEPSVNVSGTAPAAVFTYGDNPDGVKTGKAGGRGRNGKHNNTLEGSEEVNGGDDHGTALLETPSAATHKEAEANHIVPENLQSTAHKCARDDNGKHG</sequence>
<feature type="compositionally biased region" description="Polar residues" evidence="1">
    <location>
        <begin position="163"/>
        <end position="177"/>
    </location>
</feature>
<feature type="region of interest" description="Disordered" evidence="1">
    <location>
        <begin position="149"/>
        <end position="265"/>
    </location>
</feature>
<dbReference type="Proteomes" id="UP000073492">
    <property type="component" value="Unassembled WGS sequence"/>
</dbReference>
<feature type="region of interest" description="Disordered" evidence="1">
    <location>
        <begin position="29"/>
        <end position="75"/>
    </location>
</feature>
<organism evidence="2 3">
    <name type="scientific">Pseudocercospora musae</name>
    <dbReference type="NCBI Taxonomy" id="113226"/>
    <lineage>
        <taxon>Eukaryota</taxon>
        <taxon>Fungi</taxon>
        <taxon>Dikarya</taxon>
        <taxon>Ascomycota</taxon>
        <taxon>Pezizomycotina</taxon>
        <taxon>Dothideomycetes</taxon>
        <taxon>Dothideomycetidae</taxon>
        <taxon>Mycosphaerellales</taxon>
        <taxon>Mycosphaerellaceae</taxon>
        <taxon>Pseudocercospora</taxon>
    </lineage>
</organism>
<reference evidence="2 3" key="1">
    <citation type="submission" date="2015-07" db="EMBL/GenBank/DDBJ databases">
        <title>Comparative genomics of the Sigatoka disease complex on banana suggests a link between parallel evolutionary changes in Pseudocercospora fijiensis and Pseudocercospora eumusae and increased virulence on the banana host.</title>
        <authorList>
            <person name="Chang T.-C."/>
            <person name="Salvucci A."/>
            <person name="Crous P.W."/>
            <person name="Stergiopoulos I."/>
        </authorList>
    </citation>
    <scope>NUCLEOTIDE SEQUENCE [LARGE SCALE GENOMIC DNA]</scope>
    <source>
        <strain evidence="2 3">CBS 116634</strain>
    </source>
</reference>
<accession>A0A139IRG9</accession>
<name>A0A139IRG9_9PEZI</name>
<protein>
    <submittedName>
        <fullName evidence="2">Uncharacterized protein</fullName>
    </submittedName>
</protein>
<feature type="compositionally biased region" description="Low complexity" evidence="1">
    <location>
        <begin position="51"/>
        <end position="69"/>
    </location>
</feature>
<evidence type="ECO:0000313" key="2">
    <source>
        <dbReference type="EMBL" id="KXT17361.1"/>
    </source>
</evidence>